<dbReference type="SUPFAM" id="SSF54373">
    <property type="entry name" value="FAD-linked reductases, C-terminal domain"/>
    <property type="match status" value="1"/>
</dbReference>
<proteinExistence type="inferred from homology"/>
<dbReference type="EC" id="1.4.3.-" evidence="3"/>
<keyword evidence="3" id="KW-0274">FAD</keyword>
<protein>
    <recommendedName>
        <fullName evidence="3">Amine oxidase</fullName>
        <ecNumber evidence="3">1.4.3.-</ecNumber>
    </recommendedName>
</protein>
<sequence>MSSTLVKLGGAVALLNLLAPQPLLFALPGATASVIPAGQHQRRQAGSCQKTKVAILGAGITGITIAQTLSQASVTDFIIVEYKDEIGGRLHHESFGQGPDGKPLLVEYGANWAQGLGTPGGKENPIWTLEKKWNIKNTPSDFDKILTYNETGEVDFVAEIAEYEEAVSRMAAEAGELLSDNIQDRTMREGLVHVGWKPEQRENPQAAEAVEWWLYDGEQAYTPEETSLVFNAAVSNFTFLQFSNENNFIVDQRGHNTWLKGEASEFLTQNDTRLRLGTVVERVGHSDEGVIVVNTDGSCIEADYAVTTFSLGVLQHEDAVAFEPALPEWKQVAIESFLLGTYTKIFLQFNETWWPTETEFFLYADPVQRGWYPIWQSLDKEGFFPGSHAIFVTVTERESQRVERMTDDETKAEVMAVLRAMFPDVDVPEPTAFQYPRWGQVPWSYGSFSCWPAGTTLEQHQNLRANVDRLWFAGEHTSASYFGYMQGAWYEGRDVGGRLARLVKGECLGVAHNDGVCGNMVRYEVLHGTTEEDEYNIQNGWDGTSFQTNGLEKE</sequence>
<evidence type="ECO:0000256" key="3">
    <source>
        <dbReference type="RuleBase" id="RU362067"/>
    </source>
</evidence>
<dbReference type="InterPro" id="IPR050281">
    <property type="entry name" value="Flavin_monoamine_oxidase"/>
</dbReference>
<evidence type="ECO:0000256" key="4">
    <source>
        <dbReference type="SAM" id="SignalP"/>
    </source>
</evidence>
<feature type="chain" id="PRO_5046066288" description="Amine oxidase" evidence="4">
    <location>
        <begin position="33"/>
        <end position="554"/>
    </location>
</feature>
<evidence type="ECO:0000313" key="7">
    <source>
        <dbReference type="Proteomes" id="UP001396898"/>
    </source>
</evidence>
<dbReference type="Gene3D" id="3.50.50.60">
    <property type="entry name" value="FAD/NAD(P)-binding domain"/>
    <property type="match status" value="1"/>
</dbReference>
<dbReference type="Pfam" id="PF01593">
    <property type="entry name" value="Amino_oxidase"/>
    <property type="match status" value="1"/>
</dbReference>
<feature type="signal peptide" evidence="4">
    <location>
        <begin position="1"/>
        <end position="32"/>
    </location>
</feature>
<dbReference type="PANTHER" id="PTHR10742:SF313">
    <property type="entry name" value="AMINE OXIDASE"/>
    <property type="match status" value="1"/>
</dbReference>
<dbReference type="EMBL" id="JAQQWI010000018">
    <property type="protein sequence ID" value="KAK8001630.1"/>
    <property type="molecule type" value="Genomic_DNA"/>
</dbReference>
<keyword evidence="2 3" id="KW-0560">Oxidoreductase</keyword>
<name>A0ABR1R746_9PEZI</name>
<dbReference type="InterPro" id="IPR002937">
    <property type="entry name" value="Amino_oxidase"/>
</dbReference>
<reference evidence="6 7" key="1">
    <citation type="submission" date="2023-01" db="EMBL/GenBank/DDBJ databases">
        <title>Analysis of 21 Apiospora genomes using comparative genomics revels a genus with tremendous synthesis potential of carbohydrate active enzymes and secondary metabolites.</title>
        <authorList>
            <person name="Sorensen T."/>
        </authorList>
    </citation>
    <scope>NUCLEOTIDE SEQUENCE [LARGE SCALE GENOMIC DNA]</scope>
    <source>
        <strain evidence="6 7">CBS 20057</strain>
    </source>
</reference>
<evidence type="ECO:0000256" key="1">
    <source>
        <dbReference type="ARBA" id="ARBA00001974"/>
    </source>
</evidence>
<dbReference type="Proteomes" id="UP001396898">
    <property type="component" value="Unassembled WGS sequence"/>
</dbReference>
<feature type="domain" description="Amine oxidase" evidence="5">
    <location>
        <begin position="60"/>
        <end position="494"/>
    </location>
</feature>
<dbReference type="PRINTS" id="PR00757">
    <property type="entry name" value="AMINEOXDASEF"/>
</dbReference>
<comment type="caution">
    <text evidence="6">The sequence shown here is derived from an EMBL/GenBank/DDBJ whole genome shotgun (WGS) entry which is preliminary data.</text>
</comment>
<comment type="similarity">
    <text evidence="3">Belongs to the flavin monoamine oxidase family.</text>
</comment>
<evidence type="ECO:0000259" key="5">
    <source>
        <dbReference type="Pfam" id="PF01593"/>
    </source>
</evidence>
<dbReference type="Gene3D" id="3.90.660.10">
    <property type="match status" value="1"/>
</dbReference>
<keyword evidence="7" id="KW-1185">Reference proteome</keyword>
<dbReference type="SUPFAM" id="SSF51905">
    <property type="entry name" value="FAD/NAD(P)-binding domain"/>
    <property type="match status" value="1"/>
</dbReference>
<dbReference type="InterPro" id="IPR036188">
    <property type="entry name" value="FAD/NAD-bd_sf"/>
</dbReference>
<keyword evidence="4" id="KW-0732">Signal</keyword>
<keyword evidence="3" id="KW-0285">Flavoprotein</keyword>
<evidence type="ECO:0000313" key="6">
    <source>
        <dbReference type="EMBL" id="KAK8001630.1"/>
    </source>
</evidence>
<accession>A0ABR1R746</accession>
<dbReference type="PANTHER" id="PTHR10742">
    <property type="entry name" value="FLAVIN MONOAMINE OXIDASE"/>
    <property type="match status" value="1"/>
</dbReference>
<organism evidence="6 7">
    <name type="scientific">Apiospora marii</name>
    <dbReference type="NCBI Taxonomy" id="335849"/>
    <lineage>
        <taxon>Eukaryota</taxon>
        <taxon>Fungi</taxon>
        <taxon>Dikarya</taxon>
        <taxon>Ascomycota</taxon>
        <taxon>Pezizomycotina</taxon>
        <taxon>Sordariomycetes</taxon>
        <taxon>Xylariomycetidae</taxon>
        <taxon>Amphisphaeriales</taxon>
        <taxon>Apiosporaceae</taxon>
        <taxon>Apiospora</taxon>
    </lineage>
</organism>
<gene>
    <name evidence="6" type="ORF">PG991_013852</name>
</gene>
<evidence type="ECO:0000256" key="2">
    <source>
        <dbReference type="ARBA" id="ARBA00023002"/>
    </source>
</evidence>
<comment type="cofactor">
    <cofactor evidence="1 3">
        <name>FAD</name>
        <dbReference type="ChEBI" id="CHEBI:57692"/>
    </cofactor>
</comment>
<dbReference type="InterPro" id="IPR001613">
    <property type="entry name" value="Flavin_amine_oxidase"/>
</dbReference>